<dbReference type="EMBL" id="MU007033">
    <property type="protein sequence ID" value="KAF2431276.1"/>
    <property type="molecule type" value="Genomic_DNA"/>
</dbReference>
<accession>A0A9P4NU60</accession>
<sequence length="222" mass="24350">MASKRKSSAAASKLAGISTSQVKSHGRVKKGKMAARSKLHSSIKSETATAKRKTSSNAKSNTKPKDEVSKTTESITTAEHKPKPGLRTVKAASNPKSAARRSTRIAATPKMPKVEPEKRVLQPRAPLAKAIKPLTLGRTESGGADEAWQICFHELQNFDPPSQMAKRKAGEYLMRLKKIMHELDRMAHEFEAEKDRTVLQAGGQVSRAVHMLTTLHGCQHKR</sequence>
<comment type="caution">
    <text evidence="2">The sequence shown here is derived from an EMBL/GenBank/DDBJ whole genome shotgun (WGS) entry which is preliminary data.</text>
</comment>
<feature type="region of interest" description="Disordered" evidence="1">
    <location>
        <begin position="1"/>
        <end position="116"/>
    </location>
</feature>
<keyword evidence="3" id="KW-1185">Reference proteome</keyword>
<organism evidence="2 3">
    <name type="scientific">Tothia fuscella</name>
    <dbReference type="NCBI Taxonomy" id="1048955"/>
    <lineage>
        <taxon>Eukaryota</taxon>
        <taxon>Fungi</taxon>
        <taxon>Dikarya</taxon>
        <taxon>Ascomycota</taxon>
        <taxon>Pezizomycotina</taxon>
        <taxon>Dothideomycetes</taxon>
        <taxon>Pleosporomycetidae</taxon>
        <taxon>Venturiales</taxon>
        <taxon>Cylindrosympodiaceae</taxon>
        <taxon>Tothia</taxon>
    </lineage>
</organism>
<protein>
    <submittedName>
        <fullName evidence="2">Uncharacterized protein</fullName>
    </submittedName>
</protein>
<evidence type="ECO:0000313" key="3">
    <source>
        <dbReference type="Proteomes" id="UP000800235"/>
    </source>
</evidence>
<dbReference type="AlphaFoldDB" id="A0A9P4NU60"/>
<gene>
    <name evidence="2" type="ORF">EJ08DRAFT_713396</name>
</gene>
<reference evidence="2" key="1">
    <citation type="journal article" date="2020" name="Stud. Mycol.">
        <title>101 Dothideomycetes genomes: a test case for predicting lifestyles and emergence of pathogens.</title>
        <authorList>
            <person name="Haridas S."/>
            <person name="Albert R."/>
            <person name="Binder M."/>
            <person name="Bloem J."/>
            <person name="Labutti K."/>
            <person name="Salamov A."/>
            <person name="Andreopoulos B."/>
            <person name="Baker S."/>
            <person name="Barry K."/>
            <person name="Bills G."/>
            <person name="Bluhm B."/>
            <person name="Cannon C."/>
            <person name="Castanera R."/>
            <person name="Culley D."/>
            <person name="Daum C."/>
            <person name="Ezra D."/>
            <person name="Gonzalez J."/>
            <person name="Henrissat B."/>
            <person name="Kuo A."/>
            <person name="Liang C."/>
            <person name="Lipzen A."/>
            <person name="Lutzoni F."/>
            <person name="Magnuson J."/>
            <person name="Mondo S."/>
            <person name="Nolan M."/>
            <person name="Ohm R."/>
            <person name="Pangilinan J."/>
            <person name="Park H.-J."/>
            <person name="Ramirez L."/>
            <person name="Alfaro M."/>
            <person name="Sun H."/>
            <person name="Tritt A."/>
            <person name="Yoshinaga Y."/>
            <person name="Zwiers L.-H."/>
            <person name="Turgeon B."/>
            <person name="Goodwin S."/>
            <person name="Spatafora J."/>
            <person name="Crous P."/>
            <person name="Grigoriev I."/>
        </authorList>
    </citation>
    <scope>NUCLEOTIDE SEQUENCE</scope>
    <source>
        <strain evidence="2">CBS 130266</strain>
    </source>
</reference>
<name>A0A9P4NU60_9PEZI</name>
<dbReference type="Proteomes" id="UP000800235">
    <property type="component" value="Unassembled WGS sequence"/>
</dbReference>
<feature type="compositionally biased region" description="Basic residues" evidence="1">
    <location>
        <begin position="24"/>
        <end position="41"/>
    </location>
</feature>
<proteinExistence type="predicted"/>
<evidence type="ECO:0000313" key="2">
    <source>
        <dbReference type="EMBL" id="KAF2431276.1"/>
    </source>
</evidence>
<evidence type="ECO:0000256" key="1">
    <source>
        <dbReference type="SAM" id="MobiDB-lite"/>
    </source>
</evidence>